<dbReference type="RefSeq" id="XP_001797337.1">
    <property type="nucleotide sequence ID" value="XM_001797285.1"/>
</dbReference>
<keyword evidence="2" id="KW-1185">Reference proteome</keyword>
<evidence type="ECO:0000313" key="2">
    <source>
        <dbReference type="Proteomes" id="UP000663193"/>
    </source>
</evidence>
<organism evidence="1 2">
    <name type="scientific">Phaeosphaeria nodorum (strain SN15 / ATCC MYA-4574 / FGSC 10173)</name>
    <name type="common">Glume blotch fungus</name>
    <name type="synonym">Parastagonospora nodorum</name>
    <dbReference type="NCBI Taxonomy" id="321614"/>
    <lineage>
        <taxon>Eukaryota</taxon>
        <taxon>Fungi</taxon>
        <taxon>Dikarya</taxon>
        <taxon>Ascomycota</taxon>
        <taxon>Pezizomycotina</taxon>
        <taxon>Dothideomycetes</taxon>
        <taxon>Pleosporomycetidae</taxon>
        <taxon>Pleosporales</taxon>
        <taxon>Pleosporineae</taxon>
        <taxon>Phaeosphaeriaceae</taxon>
        <taxon>Parastagonospora</taxon>
    </lineage>
</organism>
<dbReference type="AlphaFoldDB" id="A0A7U2FBS2"/>
<name>A0A7U2FBS2_PHANO</name>
<accession>A0A7U2FBS2</accession>
<dbReference type="VEuPathDB" id="FungiDB:JI435_200750"/>
<sequence>MPTATPLPFQTLTRTTTECNQQQLIPYAVSPNFDRDGTTLCIAPGYEESLRCLPVTAP</sequence>
<dbReference type="EMBL" id="CP069032">
    <property type="protein sequence ID" value="QRD00070.1"/>
    <property type="molecule type" value="Genomic_DNA"/>
</dbReference>
<gene>
    <name evidence="1" type="ORF">JI435_200750</name>
</gene>
<protein>
    <submittedName>
        <fullName evidence="1">Uncharacterized protein</fullName>
    </submittedName>
</protein>
<proteinExistence type="predicted"/>
<evidence type="ECO:0000313" key="1">
    <source>
        <dbReference type="EMBL" id="QRD00070.1"/>
    </source>
</evidence>
<dbReference type="KEGG" id="pno:SNOG_20075"/>
<dbReference type="Proteomes" id="UP000663193">
    <property type="component" value="Chromosome 10"/>
</dbReference>
<reference evidence="2" key="1">
    <citation type="journal article" date="2021" name="BMC Genomics">
        <title>Chromosome-level genome assembly and manually-curated proteome of model necrotroph Parastagonospora nodorum Sn15 reveals a genome-wide trove of candidate effector homologs, and redundancy of virulence-related functions within an accessory chromosome.</title>
        <authorList>
            <person name="Bertazzoni S."/>
            <person name="Jones D.A.B."/>
            <person name="Phan H.T."/>
            <person name="Tan K.-C."/>
            <person name="Hane J.K."/>
        </authorList>
    </citation>
    <scope>NUCLEOTIDE SEQUENCE [LARGE SCALE GENOMIC DNA]</scope>
    <source>
        <strain evidence="2">SN15 / ATCC MYA-4574 / FGSC 10173)</strain>
    </source>
</reference>